<name>A0A8C9L841_PAVCR</name>
<sequence length="156" mass="16426">MLPKHRDTLLPALPLLCPTSSFVRPSQLPPAGHDRDSGPAPARLSPALPGPGSARRPPQRARPGPGAATGAARSAAAAAARPSPGRPSAPQLTPLERRIVELHREAAAAGRQTYVDPTTGYQVLTEAAHLRRGKCCGSACRHCPYEQVNVKDQSKK</sequence>
<feature type="compositionally biased region" description="Low complexity" evidence="1">
    <location>
        <begin position="50"/>
        <end position="90"/>
    </location>
</feature>
<evidence type="ECO:0000313" key="2">
    <source>
        <dbReference type="Ensembl" id="ENSPSTP00000007977.1"/>
    </source>
</evidence>
<keyword evidence="3" id="KW-1185">Reference proteome</keyword>
<dbReference type="Ensembl" id="ENSPSTT00000008359.1">
    <property type="protein sequence ID" value="ENSPSTP00000007977.1"/>
    <property type="gene ID" value="ENSPSTG00000005622.1"/>
</dbReference>
<evidence type="ECO:0000313" key="3">
    <source>
        <dbReference type="Proteomes" id="UP000694428"/>
    </source>
</evidence>
<reference evidence="2" key="2">
    <citation type="submission" date="2025-09" db="UniProtKB">
        <authorList>
            <consortium name="Ensembl"/>
        </authorList>
    </citation>
    <scope>IDENTIFICATION</scope>
</reference>
<protein>
    <submittedName>
        <fullName evidence="2">Chromosome 1 open reading frame 53</fullName>
    </submittedName>
</protein>
<organism evidence="2 3">
    <name type="scientific">Pavo cristatus</name>
    <name type="common">Indian peafowl</name>
    <name type="synonym">Blue peafowl</name>
    <dbReference type="NCBI Taxonomy" id="9049"/>
    <lineage>
        <taxon>Eukaryota</taxon>
        <taxon>Metazoa</taxon>
        <taxon>Chordata</taxon>
        <taxon>Craniata</taxon>
        <taxon>Vertebrata</taxon>
        <taxon>Euteleostomi</taxon>
        <taxon>Archelosauria</taxon>
        <taxon>Archosauria</taxon>
        <taxon>Dinosauria</taxon>
        <taxon>Saurischia</taxon>
        <taxon>Theropoda</taxon>
        <taxon>Coelurosauria</taxon>
        <taxon>Aves</taxon>
        <taxon>Neognathae</taxon>
        <taxon>Galloanserae</taxon>
        <taxon>Galliformes</taxon>
        <taxon>Phasianidae</taxon>
        <taxon>Phasianinae</taxon>
        <taxon>Pavo</taxon>
    </lineage>
</organism>
<accession>A0A8C9L841</accession>
<dbReference type="PANTHER" id="PTHR21037">
    <property type="entry name" value="39S RIBOSOMAL PROTEIN L14, MITOCHONDRIAL"/>
    <property type="match status" value="1"/>
</dbReference>
<dbReference type="Pfam" id="PF17653">
    <property type="entry name" value="DUF5522"/>
    <property type="match status" value="1"/>
</dbReference>
<evidence type="ECO:0000256" key="1">
    <source>
        <dbReference type="SAM" id="MobiDB-lite"/>
    </source>
</evidence>
<reference evidence="2" key="1">
    <citation type="submission" date="2025-08" db="UniProtKB">
        <authorList>
            <consortium name="Ensembl"/>
        </authorList>
    </citation>
    <scope>IDENTIFICATION</scope>
</reference>
<dbReference type="PANTHER" id="PTHR21037:SF2">
    <property type="entry name" value="SIMILAR TO NOVEL PROTEIN"/>
    <property type="match status" value="1"/>
</dbReference>
<dbReference type="AlphaFoldDB" id="A0A8C9L841"/>
<feature type="region of interest" description="Disordered" evidence="1">
    <location>
        <begin position="18"/>
        <end position="95"/>
    </location>
</feature>
<proteinExistence type="predicted"/>
<dbReference type="InterPro" id="IPR040807">
    <property type="entry name" value="DUF5522"/>
</dbReference>
<dbReference type="Proteomes" id="UP000694428">
    <property type="component" value="Unplaced"/>
</dbReference>